<sequence length="199" mass="23045">MAMQIKRDFDYYHNLHNVITHALLHLLCRVSVSTRFVPVATRNDILIKYLKPKLNDKSLSNIKKDIKLMLSVARKQGGNLEMRLHELNSQANRTKLVGAEKLYNLLVHLYDAEGIESRLFEEGSEAEPGIIYMLEEQIEHGFDQEHKQVTPLSLLIQLERAPELIDSINNHGLFLAEMKEWNIETHQAHILVHPVHHHV</sequence>
<evidence type="ECO:0000313" key="1">
    <source>
        <dbReference type="EMBL" id="AQT24304.1"/>
    </source>
</evidence>
<geneLocation type="plasmid" evidence="1">
    <name>pVHvo</name>
</geneLocation>
<evidence type="ECO:0008006" key="2">
    <source>
        <dbReference type="Google" id="ProtNLM"/>
    </source>
</evidence>
<dbReference type="AlphaFoldDB" id="A0A1S6KSG7"/>
<organism evidence="1">
    <name type="scientific">Vibrio owensii</name>
    <dbReference type="NCBI Taxonomy" id="696485"/>
    <lineage>
        <taxon>Bacteria</taxon>
        <taxon>Pseudomonadati</taxon>
        <taxon>Pseudomonadota</taxon>
        <taxon>Gammaproteobacteria</taxon>
        <taxon>Vibrionales</taxon>
        <taxon>Vibrionaceae</taxon>
        <taxon>Vibrio</taxon>
    </lineage>
</organism>
<proteinExistence type="predicted"/>
<accession>A0A1S6KSG7</accession>
<dbReference type="EMBL" id="KX268305">
    <property type="protein sequence ID" value="AQT24304.1"/>
    <property type="molecule type" value="Genomic_DNA"/>
</dbReference>
<keyword evidence="1" id="KW-0614">Plasmid</keyword>
<dbReference type="InterPro" id="IPR021316">
    <property type="entry name" value="DUF2913"/>
</dbReference>
<reference evidence="1" key="1">
    <citation type="journal article" date="2017" name="Sci. Rep.">
        <title>Shrimp AHPND-causing plasmids encoding the PirAB toxins as mediated by pirAB-Tn903 are prevalent in various Vibrio species.</title>
        <authorList>
            <person name="Xiao J."/>
            <person name="Liu L."/>
            <person name="Ke Y."/>
            <person name="Li X."/>
            <person name="Liu Y."/>
            <person name="Pan Y."/>
            <person name="Yan S."/>
            <person name="Wang Y."/>
        </authorList>
    </citation>
    <scope>NUCLEOTIDE SEQUENCE</scope>
    <source>
        <strain evidence="1">SH14</strain>
        <plasmid evidence="1">pVHvo</plasmid>
    </source>
</reference>
<dbReference type="Pfam" id="PF11140">
    <property type="entry name" value="DUF2913"/>
    <property type="match status" value="1"/>
</dbReference>
<protein>
    <recommendedName>
        <fullName evidence="2">DUF2913 family protein</fullName>
    </recommendedName>
</protein>
<name>A0A1S6KSG7_9VIBR</name>